<name>A0A0J6ZLI4_9FIRM</name>
<dbReference type="EMBL" id="LEKT01000048">
    <property type="protein sequence ID" value="KMO85731.1"/>
    <property type="molecule type" value="Genomic_DNA"/>
</dbReference>
<organism evidence="10 11">
    <name type="scientific">Megasphaera cerevisiae DSM 20462</name>
    <dbReference type="NCBI Taxonomy" id="1122219"/>
    <lineage>
        <taxon>Bacteria</taxon>
        <taxon>Bacillati</taxon>
        <taxon>Bacillota</taxon>
        <taxon>Negativicutes</taxon>
        <taxon>Veillonellales</taxon>
        <taxon>Veillonellaceae</taxon>
        <taxon>Megasphaera</taxon>
    </lineage>
</organism>
<evidence type="ECO:0000313" key="10">
    <source>
        <dbReference type="EMBL" id="KMO85731.1"/>
    </source>
</evidence>
<evidence type="ECO:0000259" key="7">
    <source>
        <dbReference type="Pfam" id="PF00441"/>
    </source>
</evidence>
<dbReference type="InterPro" id="IPR009075">
    <property type="entry name" value="AcylCo_DH/oxidase_C"/>
</dbReference>
<comment type="cofactor">
    <cofactor evidence="1 6">
        <name>FAD</name>
        <dbReference type="ChEBI" id="CHEBI:57692"/>
    </cofactor>
</comment>
<evidence type="ECO:0000256" key="5">
    <source>
        <dbReference type="ARBA" id="ARBA00023002"/>
    </source>
</evidence>
<keyword evidence="11" id="KW-1185">Reference proteome</keyword>
<evidence type="ECO:0000256" key="6">
    <source>
        <dbReference type="RuleBase" id="RU362125"/>
    </source>
</evidence>
<dbReference type="FunCoup" id="A0A0J6ZLI4">
    <property type="interactions" value="309"/>
</dbReference>
<dbReference type="GO" id="GO:0050660">
    <property type="term" value="F:flavin adenine dinucleotide binding"/>
    <property type="evidence" value="ECO:0007669"/>
    <property type="project" value="InterPro"/>
</dbReference>
<keyword evidence="3 6" id="KW-0285">Flavoprotein</keyword>
<dbReference type="PANTHER" id="PTHR43884">
    <property type="entry name" value="ACYL-COA DEHYDROGENASE"/>
    <property type="match status" value="1"/>
</dbReference>
<keyword evidence="4 6" id="KW-0274">FAD</keyword>
<dbReference type="CDD" id="cd01158">
    <property type="entry name" value="SCAD_SBCAD"/>
    <property type="match status" value="1"/>
</dbReference>
<comment type="similarity">
    <text evidence="2 6">Belongs to the acyl-CoA dehydrogenase family.</text>
</comment>
<dbReference type="InterPro" id="IPR046373">
    <property type="entry name" value="Acyl-CoA_Oxase/DH_mid-dom_sf"/>
</dbReference>
<evidence type="ECO:0000256" key="3">
    <source>
        <dbReference type="ARBA" id="ARBA00022630"/>
    </source>
</evidence>
<evidence type="ECO:0000259" key="9">
    <source>
        <dbReference type="Pfam" id="PF02771"/>
    </source>
</evidence>
<dbReference type="InterPro" id="IPR013786">
    <property type="entry name" value="AcylCoA_DH/ox_N"/>
</dbReference>
<dbReference type="SUPFAM" id="SSF56645">
    <property type="entry name" value="Acyl-CoA dehydrogenase NM domain-like"/>
    <property type="match status" value="1"/>
</dbReference>
<dbReference type="FunFam" id="2.40.110.10:FF:000001">
    <property type="entry name" value="Acyl-CoA dehydrogenase, mitochondrial"/>
    <property type="match status" value="1"/>
</dbReference>
<dbReference type="FunFam" id="1.10.540.10:FF:000002">
    <property type="entry name" value="Acyl-CoA dehydrogenase FadE19"/>
    <property type="match status" value="1"/>
</dbReference>
<evidence type="ECO:0000313" key="11">
    <source>
        <dbReference type="Proteomes" id="UP000036503"/>
    </source>
</evidence>
<feature type="domain" description="Acyl-CoA dehydrogenase/oxidase C-terminal" evidence="7">
    <location>
        <begin position="229"/>
        <end position="376"/>
    </location>
</feature>
<protein>
    <submittedName>
        <fullName evidence="10">Acyl-CoA dehydrogenase</fullName>
    </submittedName>
</protein>
<proteinExistence type="inferred from homology"/>
<dbReference type="PANTHER" id="PTHR43884:SF12">
    <property type="entry name" value="ISOVALERYL-COA DEHYDROGENASE, MITOCHONDRIAL-RELATED"/>
    <property type="match status" value="1"/>
</dbReference>
<dbReference type="OrthoDB" id="9802447at2"/>
<dbReference type="InterPro" id="IPR006091">
    <property type="entry name" value="Acyl-CoA_Oxase/DH_mid-dom"/>
</dbReference>
<dbReference type="InterPro" id="IPR036250">
    <property type="entry name" value="AcylCo_DH-like_C"/>
</dbReference>
<evidence type="ECO:0000256" key="1">
    <source>
        <dbReference type="ARBA" id="ARBA00001974"/>
    </source>
</evidence>
<feature type="domain" description="Acyl-CoA oxidase/dehydrogenase middle" evidence="8">
    <location>
        <begin position="122"/>
        <end position="217"/>
    </location>
</feature>
<feature type="domain" description="Acyl-CoA dehydrogenase/oxidase N-terminal" evidence="9">
    <location>
        <begin position="11"/>
        <end position="117"/>
    </location>
</feature>
<comment type="caution">
    <text evidence="10">The sequence shown here is derived from an EMBL/GenBank/DDBJ whole genome shotgun (WGS) entry which is preliminary data.</text>
</comment>
<dbReference type="Gene3D" id="2.40.110.10">
    <property type="entry name" value="Butyryl-CoA Dehydrogenase, subunit A, domain 2"/>
    <property type="match status" value="1"/>
</dbReference>
<dbReference type="GO" id="GO:0003995">
    <property type="term" value="F:acyl-CoA dehydrogenase activity"/>
    <property type="evidence" value="ECO:0007669"/>
    <property type="project" value="InterPro"/>
</dbReference>
<dbReference type="Pfam" id="PF02771">
    <property type="entry name" value="Acyl-CoA_dh_N"/>
    <property type="match status" value="1"/>
</dbReference>
<dbReference type="SUPFAM" id="SSF47203">
    <property type="entry name" value="Acyl-CoA dehydrogenase C-terminal domain-like"/>
    <property type="match status" value="1"/>
</dbReference>
<dbReference type="STRING" id="39029.BSR42_09500"/>
<dbReference type="Pfam" id="PF00441">
    <property type="entry name" value="Acyl-CoA_dh_1"/>
    <property type="match status" value="1"/>
</dbReference>
<accession>A0A0J6ZLI4</accession>
<dbReference type="AlphaFoldDB" id="A0A0J6ZLI4"/>
<dbReference type="Proteomes" id="UP000036503">
    <property type="component" value="Unassembled WGS sequence"/>
</dbReference>
<dbReference type="Gene3D" id="1.10.540.10">
    <property type="entry name" value="Acyl-CoA dehydrogenase/oxidase, N-terminal domain"/>
    <property type="match status" value="1"/>
</dbReference>
<keyword evidence="5 6" id="KW-0560">Oxidoreductase</keyword>
<dbReference type="Gene3D" id="1.20.140.10">
    <property type="entry name" value="Butyryl-CoA Dehydrogenase, subunit A, domain 3"/>
    <property type="match status" value="1"/>
</dbReference>
<dbReference type="InterPro" id="IPR006089">
    <property type="entry name" value="Acyl-CoA_DH_CS"/>
</dbReference>
<dbReference type="InterPro" id="IPR009100">
    <property type="entry name" value="AcylCoA_DH/oxidase_NM_dom_sf"/>
</dbReference>
<sequence>MDFAVRDIDTDIVKLAADFAAKRLAPTVQERDEKEIFDRSIVNEMGELGLLGIPYEEEYGGVGADFLSMAMACEEISKTDPSIGLSFEVHTTLCSWPIWKFGTEEQKQKFLKPLASGVKLGAFGLTEPNAGTDALNGSTTAVKDGDHYVLNGSKIFNTNGGEAEITVVFASTDKSKGAKGMSAFIVEKGTPGFTYGKKEVKMGIRASVQRELVFQDVKVPAANLLGKEGDGFKIAMMTLDGGRVGVGAQALGIAEGAYEHALKYAKERVQFGKPIAKFQAIGFILADMKAKIEAARYLVYKAAYSMNQPGSYSMDAAIAKKIASDVAMQVTTDAVQVFGGYGFTREYPVERYMRDAKITQIYEGTSQVQQMVISGAILR</sequence>
<evidence type="ECO:0000256" key="2">
    <source>
        <dbReference type="ARBA" id="ARBA00009347"/>
    </source>
</evidence>
<dbReference type="Pfam" id="PF02770">
    <property type="entry name" value="Acyl-CoA_dh_M"/>
    <property type="match status" value="1"/>
</dbReference>
<reference evidence="10 11" key="1">
    <citation type="submission" date="2015-06" db="EMBL/GenBank/DDBJ databases">
        <title>Draft genome sequence of beer spoilage bacterium Megasphaera cerevisiae type strain 20462.</title>
        <authorList>
            <person name="Kutumbaka K."/>
            <person name="Pasmowitz J."/>
            <person name="Mategko J."/>
            <person name="Reyes D."/>
            <person name="Friedrich A."/>
            <person name="Han S."/>
            <person name="Martens-Habbena W."/>
            <person name="Neal-McKinney J."/>
            <person name="Janagama H.K."/>
            <person name="Nadala C."/>
            <person name="Samadpour M."/>
        </authorList>
    </citation>
    <scope>NUCLEOTIDE SEQUENCE [LARGE SCALE GENOMIC DNA]</scope>
    <source>
        <strain evidence="10 11">DSM 20462</strain>
    </source>
</reference>
<dbReference type="PATRIC" id="fig|1122219.3.peg.2357"/>
<evidence type="ECO:0000259" key="8">
    <source>
        <dbReference type="Pfam" id="PF02770"/>
    </source>
</evidence>
<dbReference type="InParanoid" id="A0A0J6ZLI4"/>
<dbReference type="RefSeq" id="WP_048515072.1">
    <property type="nucleotide sequence ID" value="NZ_FUXD01000024.1"/>
</dbReference>
<dbReference type="PIRSF" id="PIRSF016578">
    <property type="entry name" value="HsaA"/>
    <property type="match status" value="1"/>
</dbReference>
<evidence type="ECO:0000256" key="4">
    <source>
        <dbReference type="ARBA" id="ARBA00022827"/>
    </source>
</evidence>
<dbReference type="PROSITE" id="PS00073">
    <property type="entry name" value="ACYL_COA_DH_2"/>
    <property type="match status" value="1"/>
</dbReference>
<dbReference type="InterPro" id="IPR037069">
    <property type="entry name" value="AcylCoA_DH/ox_N_sf"/>
</dbReference>
<dbReference type="FunFam" id="1.20.140.10:FF:000004">
    <property type="entry name" value="Acyl-CoA dehydrogenase FadE25"/>
    <property type="match status" value="1"/>
</dbReference>
<gene>
    <name evidence="10" type="ORF">AB840_11925</name>
</gene>